<name>A0A1C0YLL5_9BACL</name>
<proteinExistence type="predicted"/>
<accession>A0A1C0YLL5</accession>
<keyword evidence="3" id="KW-1185">Reference proteome</keyword>
<comment type="caution">
    <text evidence="2">The sequence shown here is derived from an EMBL/GenBank/DDBJ whole genome shotgun (WGS) entry which is preliminary data.</text>
</comment>
<dbReference type="Proteomes" id="UP000093482">
    <property type="component" value="Unassembled WGS sequence"/>
</dbReference>
<dbReference type="RefSeq" id="WP_066465661.1">
    <property type="nucleotide sequence ID" value="NZ_MATO01000053.1"/>
</dbReference>
<protein>
    <submittedName>
        <fullName evidence="2">Uncharacterized protein</fullName>
    </submittedName>
</protein>
<dbReference type="OrthoDB" id="2725889at2"/>
<sequence>MDDKRLDDQLKLLKKSYDRMPKYLDVDALMDKIEEEEQASVVQKPKRKMAVWGVTASAAAIVLFAGGALIGPMFRMGGESPQMEPRVFIQEEAATFTSGELPIEQFTFELRNKAQTALALPNEQFNELSFIRAADLRTNFYIETPAAYEQDEERALSILNEAYATPAQMLSSRAMHMTNEETMYDFLLRIKEVKLAYESAYNEAEEDARRHITQAAKAQGIYFVDGEAVFRYDKFEDFYASDLKRFGFNQGFVAMAQFDDTLYEVDDLRYAPEDIFPHFRELTMALLTVDYTPLTDAYESQFILMVLRLLQGTEKYPLTESSMTEFLAHDAGVFTPIAQTILDELQQSGTSPTAASLTYDELLRTFQAARVPYSSSISSEQYWESTEEEVARLQAQWQRVPDNALNLSGQDVVLYYLHALETNEQQVLSMFHNERTFDAQQVTLSNVQHIQFTMYGDEAVVADVSLPQHEMVRMTFMKVNDVWQRMQ</sequence>
<evidence type="ECO:0000313" key="3">
    <source>
        <dbReference type="Proteomes" id="UP000093482"/>
    </source>
</evidence>
<evidence type="ECO:0000313" key="2">
    <source>
        <dbReference type="EMBL" id="OCS88050.1"/>
    </source>
</evidence>
<reference evidence="2 3" key="1">
    <citation type="submission" date="2016-07" db="EMBL/GenBank/DDBJ databases">
        <title>Caryophanon latum genome sequencing.</title>
        <authorList>
            <person name="Verma A."/>
            <person name="Pal Y."/>
            <person name="Krishnamurthi S."/>
        </authorList>
    </citation>
    <scope>NUCLEOTIDE SEQUENCE [LARGE SCALE GENOMIC DNA]</scope>
    <source>
        <strain evidence="2 3">DSM 14151</strain>
    </source>
</reference>
<evidence type="ECO:0000256" key="1">
    <source>
        <dbReference type="SAM" id="Phobius"/>
    </source>
</evidence>
<feature type="transmembrane region" description="Helical" evidence="1">
    <location>
        <begin position="50"/>
        <end position="74"/>
    </location>
</feature>
<dbReference type="EMBL" id="MATO01000053">
    <property type="protein sequence ID" value="OCS88050.1"/>
    <property type="molecule type" value="Genomic_DNA"/>
</dbReference>
<organism evidence="2 3">
    <name type="scientific">Caryophanon latum</name>
    <dbReference type="NCBI Taxonomy" id="33977"/>
    <lineage>
        <taxon>Bacteria</taxon>
        <taxon>Bacillati</taxon>
        <taxon>Bacillota</taxon>
        <taxon>Bacilli</taxon>
        <taxon>Bacillales</taxon>
        <taxon>Caryophanaceae</taxon>
        <taxon>Caryophanon</taxon>
    </lineage>
</organism>
<gene>
    <name evidence="2" type="ORF">A6K76_13770</name>
</gene>
<keyword evidence="1" id="KW-0472">Membrane</keyword>
<keyword evidence="1" id="KW-1133">Transmembrane helix</keyword>
<keyword evidence="1" id="KW-0812">Transmembrane</keyword>
<dbReference type="AlphaFoldDB" id="A0A1C0YLL5"/>